<sequence>MKKQLAALAILLTFGAPTQAGVYTDELAKCLVSSTSPQDRAALVRWMFIAASHHPAVKDIASVSSAQINDGNRSTADLFVKLMTESCREQTSNAVKFEGPIAIQGGFQVLGQVAGQELFTSPAVASAMADLQSFIDQEKIEAVLSPTATP</sequence>
<dbReference type="RefSeq" id="WP_087505078.1">
    <property type="nucleotide sequence ID" value="NZ_BMDX01000004.1"/>
</dbReference>
<gene>
    <name evidence="2" type="ORF">GCM10011369_12490</name>
</gene>
<keyword evidence="1" id="KW-0732">Signal</keyword>
<feature type="chain" id="PRO_5035269542" description="Lipoprotein" evidence="1">
    <location>
        <begin position="21"/>
        <end position="150"/>
    </location>
</feature>
<keyword evidence="3" id="KW-1185">Reference proteome</keyword>
<evidence type="ECO:0000313" key="3">
    <source>
        <dbReference type="Proteomes" id="UP000619743"/>
    </source>
</evidence>
<reference evidence="3" key="1">
    <citation type="journal article" date="2019" name="Int. J. Syst. Evol. Microbiol.">
        <title>The Global Catalogue of Microorganisms (GCM) 10K type strain sequencing project: providing services to taxonomists for standard genome sequencing and annotation.</title>
        <authorList>
            <consortium name="The Broad Institute Genomics Platform"/>
            <consortium name="The Broad Institute Genome Sequencing Center for Infectious Disease"/>
            <person name="Wu L."/>
            <person name="Ma J."/>
        </authorList>
    </citation>
    <scope>NUCLEOTIDE SEQUENCE [LARGE SCALE GENOMIC DNA]</scope>
    <source>
        <strain evidence="3">CGMCC 1.10130</strain>
    </source>
</reference>
<dbReference type="EMBL" id="BMDX01000004">
    <property type="protein sequence ID" value="GGA72225.1"/>
    <property type="molecule type" value="Genomic_DNA"/>
</dbReference>
<feature type="signal peptide" evidence="1">
    <location>
        <begin position="1"/>
        <end position="20"/>
    </location>
</feature>
<protein>
    <recommendedName>
        <fullName evidence="4">Lipoprotein</fullName>
    </recommendedName>
</protein>
<dbReference type="Proteomes" id="UP000619743">
    <property type="component" value="Unassembled WGS sequence"/>
</dbReference>
<organism evidence="2 3">
    <name type="scientific">Neiella marina</name>
    <dbReference type="NCBI Taxonomy" id="508461"/>
    <lineage>
        <taxon>Bacteria</taxon>
        <taxon>Pseudomonadati</taxon>
        <taxon>Pseudomonadota</taxon>
        <taxon>Gammaproteobacteria</taxon>
        <taxon>Alteromonadales</taxon>
        <taxon>Echinimonadaceae</taxon>
        <taxon>Neiella</taxon>
    </lineage>
</organism>
<evidence type="ECO:0000313" key="2">
    <source>
        <dbReference type="EMBL" id="GGA72225.1"/>
    </source>
</evidence>
<accession>A0A8J2XNH9</accession>
<dbReference type="AlphaFoldDB" id="A0A8J2XNH9"/>
<dbReference type="OrthoDB" id="5508986at2"/>
<comment type="caution">
    <text evidence="2">The sequence shown here is derived from an EMBL/GenBank/DDBJ whole genome shotgun (WGS) entry which is preliminary data.</text>
</comment>
<evidence type="ECO:0000256" key="1">
    <source>
        <dbReference type="SAM" id="SignalP"/>
    </source>
</evidence>
<proteinExistence type="predicted"/>
<name>A0A8J2XNH9_9GAMM</name>
<evidence type="ECO:0008006" key="4">
    <source>
        <dbReference type="Google" id="ProtNLM"/>
    </source>
</evidence>